<sequence length="440" mass="46935">MDPRGGLTRAPAGPTSLLQVQVLKFLFFKFKCSSSSAVLSTSLVVSNEHGGAHILDTDSSLISVSDLCSGMPFPKNLETAKEVEAIVRENGAVAATIAILDGIPCVGLSTEELERLAKLGSKAQKTARRDIAHVVAMRANGATTVSATMFFASMVGIPVFVTGGIGGVHRHGEHTMDISSDLTELGKTPVAVISAGVKSILDIPRTLEYLETQGVCVAAYKTHEFPAFFTESSGCKVPCRVDSPDDCARLIGNYANEFINFNRGVIFLAAINIQTTFSGHSLEQENQRVLAENQELQNRINSLTIVRPLGDASTSQPVPFDQATHTTYYAPVRPDEQSTTAGDLDPILAGAEPNIRAVDRARTVARHSAVSLSNGTDRHQLEGMARVAQEMPPTSTPNGNVGSTQQTVPLPRTPSGFSRLASLNSNQINPELTLANLDLE</sequence>
<dbReference type="PANTHER" id="PTHR42909:SF1">
    <property type="entry name" value="CARBOHYDRATE KINASE PFKB DOMAIN-CONTAINING PROTEIN"/>
    <property type="match status" value="1"/>
</dbReference>
<dbReference type="PANTHER" id="PTHR42909">
    <property type="entry name" value="ZGC:136858"/>
    <property type="match status" value="1"/>
</dbReference>
<evidence type="ECO:0000256" key="1">
    <source>
        <dbReference type="ARBA" id="ARBA00022723"/>
    </source>
</evidence>
<accession>A0ABQ8HHZ3</accession>
<evidence type="ECO:0000256" key="3">
    <source>
        <dbReference type="ARBA" id="ARBA00023211"/>
    </source>
</evidence>
<evidence type="ECO:0000313" key="9">
    <source>
        <dbReference type="Proteomes" id="UP000827721"/>
    </source>
</evidence>
<evidence type="ECO:0000256" key="7">
    <source>
        <dbReference type="SAM" id="MobiDB-lite"/>
    </source>
</evidence>
<dbReference type="SUPFAM" id="SSF110581">
    <property type="entry name" value="Indigoidine synthase A-like"/>
    <property type="match status" value="1"/>
</dbReference>
<dbReference type="Proteomes" id="UP000827721">
    <property type="component" value="Unassembled WGS sequence"/>
</dbReference>
<name>A0ABQ8HHZ3_9ROSI</name>
<feature type="compositionally biased region" description="Polar residues" evidence="7">
    <location>
        <begin position="392"/>
        <end position="408"/>
    </location>
</feature>
<evidence type="ECO:0008006" key="10">
    <source>
        <dbReference type="Google" id="ProtNLM"/>
    </source>
</evidence>
<dbReference type="EMBL" id="JAFEMO010000010">
    <property type="protein sequence ID" value="KAH7560694.1"/>
    <property type="molecule type" value="Genomic_DNA"/>
</dbReference>
<keyword evidence="9" id="KW-1185">Reference proteome</keyword>
<dbReference type="Gene3D" id="3.40.1790.10">
    <property type="entry name" value="Indigoidine synthase domain"/>
    <property type="match status" value="1"/>
</dbReference>
<dbReference type="Pfam" id="PF04227">
    <property type="entry name" value="Indigoidine_A"/>
    <property type="match status" value="1"/>
</dbReference>
<feature type="region of interest" description="Disordered" evidence="7">
    <location>
        <begin position="390"/>
        <end position="421"/>
    </location>
</feature>
<reference evidence="8 9" key="1">
    <citation type="submission" date="2021-02" db="EMBL/GenBank/DDBJ databases">
        <title>Plant Genome Project.</title>
        <authorList>
            <person name="Zhang R.-G."/>
        </authorList>
    </citation>
    <scope>NUCLEOTIDE SEQUENCE [LARGE SCALE GENOMIC DNA]</scope>
    <source>
        <tissue evidence="8">Leaves</tissue>
    </source>
</reference>
<keyword evidence="5" id="KW-0326">Glycosidase</keyword>
<feature type="coiled-coil region" evidence="6">
    <location>
        <begin position="279"/>
        <end position="306"/>
    </location>
</feature>
<organism evidence="8 9">
    <name type="scientific">Xanthoceras sorbifolium</name>
    <dbReference type="NCBI Taxonomy" id="99658"/>
    <lineage>
        <taxon>Eukaryota</taxon>
        <taxon>Viridiplantae</taxon>
        <taxon>Streptophyta</taxon>
        <taxon>Embryophyta</taxon>
        <taxon>Tracheophyta</taxon>
        <taxon>Spermatophyta</taxon>
        <taxon>Magnoliopsida</taxon>
        <taxon>eudicotyledons</taxon>
        <taxon>Gunneridae</taxon>
        <taxon>Pentapetalae</taxon>
        <taxon>rosids</taxon>
        <taxon>malvids</taxon>
        <taxon>Sapindales</taxon>
        <taxon>Sapindaceae</taxon>
        <taxon>Xanthoceroideae</taxon>
        <taxon>Xanthoceras</taxon>
    </lineage>
</organism>
<proteinExistence type="predicted"/>
<keyword evidence="6" id="KW-0175">Coiled coil</keyword>
<evidence type="ECO:0000313" key="8">
    <source>
        <dbReference type="EMBL" id="KAH7560694.1"/>
    </source>
</evidence>
<gene>
    <name evidence="8" type="ORF">JRO89_XS10G0074300</name>
</gene>
<dbReference type="InterPro" id="IPR007342">
    <property type="entry name" value="PsuG"/>
</dbReference>
<evidence type="ECO:0000256" key="5">
    <source>
        <dbReference type="ARBA" id="ARBA00023295"/>
    </source>
</evidence>
<keyword evidence="2" id="KW-0378">Hydrolase</keyword>
<keyword evidence="1" id="KW-0479">Metal-binding</keyword>
<dbReference type="InterPro" id="IPR022830">
    <property type="entry name" value="Indigdn_synthA-like"/>
</dbReference>
<protein>
    <recommendedName>
        <fullName evidence="10">Pseudouridine-5'-phosphate glycosidase</fullName>
    </recommendedName>
</protein>
<comment type="caution">
    <text evidence="8">The sequence shown here is derived from an EMBL/GenBank/DDBJ whole genome shotgun (WGS) entry which is preliminary data.</text>
</comment>
<keyword evidence="4" id="KW-0456">Lyase</keyword>
<evidence type="ECO:0000256" key="2">
    <source>
        <dbReference type="ARBA" id="ARBA00022801"/>
    </source>
</evidence>
<evidence type="ECO:0000256" key="4">
    <source>
        <dbReference type="ARBA" id="ARBA00023239"/>
    </source>
</evidence>
<evidence type="ECO:0000256" key="6">
    <source>
        <dbReference type="SAM" id="Coils"/>
    </source>
</evidence>
<keyword evidence="3" id="KW-0464">Manganese</keyword>